<proteinExistence type="predicted"/>
<accession>A0A563U0V1</accession>
<dbReference type="SUPFAM" id="SSF117396">
    <property type="entry name" value="TM1631-like"/>
    <property type="match status" value="1"/>
</dbReference>
<dbReference type="InterPro" id="IPR002763">
    <property type="entry name" value="DUF72"/>
</dbReference>
<dbReference type="Proteomes" id="UP000320042">
    <property type="component" value="Unassembled WGS sequence"/>
</dbReference>
<reference evidence="1 2" key="1">
    <citation type="submission" date="2019-07" db="EMBL/GenBank/DDBJ databases">
        <authorList>
            <person name="Kim J."/>
        </authorList>
    </citation>
    <scope>NUCLEOTIDE SEQUENCE [LARGE SCALE GENOMIC DNA]</scope>
    <source>
        <strain evidence="2">dk17</strain>
    </source>
</reference>
<dbReference type="PANTHER" id="PTHR30348:SF9">
    <property type="entry name" value="UPF0759 PROTEIN YECE"/>
    <property type="match status" value="1"/>
</dbReference>
<dbReference type="Gene3D" id="3.20.20.410">
    <property type="entry name" value="Protein of unknown function UPF0759"/>
    <property type="match status" value="1"/>
</dbReference>
<evidence type="ECO:0000313" key="2">
    <source>
        <dbReference type="Proteomes" id="UP000320042"/>
    </source>
</evidence>
<comment type="caution">
    <text evidence="1">The sequence shown here is derived from an EMBL/GenBank/DDBJ whole genome shotgun (WGS) entry which is preliminary data.</text>
</comment>
<dbReference type="OrthoDB" id="9780310at2"/>
<dbReference type="InterPro" id="IPR036520">
    <property type="entry name" value="UPF0759_sf"/>
</dbReference>
<dbReference type="EMBL" id="VOEJ01000009">
    <property type="protein sequence ID" value="TWR25248.1"/>
    <property type="molecule type" value="Genomic_DNA"/>
</dbReference>
<protein>
    <submittedName>
        <fullName evidence="1">DUF72 domain-containing protein</fullName>
    </submittedName>
</protein>
<sequence length="351" mass="40704">MGNACHPAAVKFNVVANVLHNRLTHYSLITIDKRETKERIFAFHNQIYINCSMIYGRTEEPLENVNFTLPATPESTINMLAISKNDEPLKIYIGAPKWGERSWKGIIYPKRAKDSELLTLYADSFKTIEFGATFYTISSADKIQEWAQQVAGSPGFKFCPKFPQIITHARRLNHTTKEFTEQFYNSLTGFGDHLGPLMMQLSEHFSPKYYDVLKAYLETLDPAIPVHVEVRNKNWFADSVERKRLFDLFRNLNIGTVISDTSGRRDVVHMELTTNRAMIRFVGNDLAESDYKRLNDWIDRIKEWRDMGLKSLWFFMHQDNEKFVPQASSYFINHLNNKLGTDIALPKMITE</sequence>
<keyword evidence="2" id="KW-1185">Reference proteome</keyword>
<name>A0A563U0V1_9SPHI</name>
<organism evidence="1 2">
    <name type="scientific">Mucilaginibacter pallidiroseus</name>
    <dbReference type="NCBI Taxonomy" id="2599295"/>
    <lineage>
        <taxon>Bacteria</taxon>
        <taxon>Pseudomonadati</taxon>
        <taxon>Bacteroidota</taxon>
        <taxon>Sphingobacteriia</taxon>
        <taxon>Sphingobacteriales</taxon>
        <taxon>Sphingobacteriaceae</taxon>
        <taxon>Mucilaginibacter</taxon>
    </lineage>
</organism>
<dbReference type="PANTHER" id="PTHR30348">
    <property type="entry name" value="UNCHARACTERIZED PROTEIN YECE"/>
    <property type="match status" value="1"/>
</dbReference>
<gene>
    <name evidence="1" type="ORF">FPZ43_17415</name>
</gene>
<dbReference type="Pfam" id="PF01904">
    <property type="entry name" value="DUF72"/>
    <property type="match status" value="1"/>
</dbReference>
<evidence type="ECO:0000313" key="1">
    <source>
        <dbReference type="EMBL" id="TWR25248.1"/>
    </source>
</evidence>
<dbReference type="AlphaFoldDB" id="A0A563U0V1"/>